<dbReference type="Proteomes" id="UP000262073">
    <property type="component" value="Chromosome"/>
</dbReference>
<organism evidence="6 7">
    <name type="scientific">Salinimonas sediminis</name>
    <dbReference type="NCBI Taxonomy" id="2303538"/>
    <lineage>
        <taxon>Bacteria</taxon>
        <taxon>Pseudomonadati</taxon>
        <taxon>Pseudomonadota</taxon>
        <taxon>Gammaproteobacteria</taxon>
        <taxon>Alteromonadales</taxon>
        <taxon>Alteromonadaceae</taxon>
        <taxon>Alteromonas/Salinimonas group</taxon>
        <taxon>Salinimonas</taxon>
    </lineage>
</organism>
<dbReference type="PANTHER" id="PTHR47506">
    <property type="entry name" value="TRANSCRIPTIONAL REGULATORY PROTEIN"/>
    <property type="match status" value="1"/>
</dbReference>
<feature type="DNA-binding region" description="H-T-H motif" evidence="4">
    <location>
        <begin position="24"/>
        <end position="43"/>
    </location>
</feature>
<feature type="domain" description="HTH tetR-type" evidence="5">
    <location>
        <begin position="1"/>
        <end position="61"/>
    </location>
</feature>
<dbReference type="PANTHER" id="PTHR47506:SF1">
    <property type="entry name" value="HTH-TYPE TRANSCRIPTIONAL REGULATOR YJDC"/>
    <property type="match status" value="1"/>
</dbReference>
<dbReference type="PRINTS" id="PR00455">
    <property type="entry name" value="HTHTETR"/>
</dbReference>
<keyword evidence="3" id="KW-0804">Transcription</keyword>
<keyword evidence="2 4" id="KW-0238">DNA-binding</keyword>
<dbReference type="EMBL" id="CP031769">
    <property type="protein sequence ID" value="AXR06097.1"/>
    <property type="molecule type" value="Genomic_DNA"/>
</dbReference>
<dbReference type="PROSITE" id="PS50977">
    <property type="entry name" value="HTH_TETR_2"/>
    <property type="match status" value="1"/>
</dbReference>
<accession>A0A346NKP0</accession>
<dbReference type="Pfam" id="PF00440">
    <property type="entry name" value="TetR_N"/>
    <property type="match status" value="1"/>
</dbReference>
<dbReference type="InterPro" id="IPR001647">
    <property type="entry name" value="HTH_TetR"/>
</dbReference>
<evidence type="ECO:0000256" key="1">
    <source>
        <dbReference type="ARBA" id="ARBA00023015"/>
    </source>
</evidence>
<dbReference type="SUPFAM" id="SSF46689">
    <property type="entry name" value="Homeodomain-like"/>
    <property type="match status" value="1"/>
</dbReference>
<evidence type="ECO:0000259" key="5">
    <source>
        <dbReference type="PROSITE" id="PS50977"/>
    </source>
</evidence>
<evidence type="ECO:0000313" key="7">
    <source>
        <dbReference type="Proteomes" id="UP000262073"/>
    </source>
</evidence>
<evidence type="ECO:0000256" key="3">
    <source>
        <dbReference type="ARBA" id="ARBA00023163"/>
    </source>
</evidence>
<dbReference type="InterPro" id="IPR036271">
    <property type="entry name" value="Tet_transcr_reg_TetR-rel_C_sf"/>
</dbReference>
<name>A0A346NKP0_9ALTE</name>
<dbReference type="RefSeq" id="WP_117316100.1">
    <property type="nucleotide sequence ID" value="NZ_CP031769.1"/>
</dbReference>
<dbReference type="Gene3D" id="1.10.357.10">
    <property type="entry name" value="Tetracycline Repressor, domain 2"/>
    <property type="match status" value="1"/>
</dbReference>
<gene>
    <name evidence="6" type="ORF">D0Y50_06765</name>
</gene>
<dbReference type="KEGG" id="salm:D0Y50_06765"/>
<dbReference type="AlphaFoldDB" id="A0A346NKP0"/>
<reference evidence="6 7" key="1">
    <citation type="submission" date="2018-08" db="EMBL/GenBank/DDBJ databases">
        <title>Salinimonas sediminis sp. nov., a piezophilic bacterium isolated from a deep-sea sediment sample from the New Britain Trench.</title>
        <authorList>
            <person name="Cao J."/>
        </authorList>
    </citation>
    <scope>NUCLEOTIDE SEQUENCE [LARGE SCALE GENOMIC DNA]</scope>
    <source>
        <strain evidence="6 7">N102</strain>
    </source>
</reference>
<dbReference type="OrthoDB" id="270177at2"/>
<protein>
    <submittedName>
        <fullName evidence="6">TetR/AcrR family transcriptional regulator</fullName>
    </submittedName>
</protein>
<evidence type="ECO:0000256" key="4">
    <source>
        <dbReference type="PROSITE-ProRule" id="PRU00335"/>
    </source>
</evidence>
<dbReference type="InterPro" id="IPR009057">
    <property type="entry name" value="Homeodomain-like_sf"/>
</dbReference>
<dbReference type="GO" id="GO:0003677">
    <property type="term" value="F:DNA binding"/>
    <property type="evidence" value="ECO:0007669"/>
    <property type="project" value="UniProtKB-UniRule"/>
</dbReference>
<sequence>MYEPNTLLDKATELFWQKGYQATSMRDIQQALDLRPGSLYSRFQGKSELFEKVIVHYAEQILARLEQTAQSEDGFEATRDMFRQELIKPAELRYQRQCLLLNALAQSSKLEDRAAQALEHAMAKMLQGFIGLAAALQEKSLISGEVAPAQVGQWLQIQFVGLRNAAYFANDDEQVMYFIDKLIIDLQSEWPAS</sequence>
<keyword evidence="1" id="KW-0805">Transcription regulation</keyword>
<evidence type="ECO:0000256" key="2">
    <source>
        <dbReference type="ARBA" id="ARBA00023125"/>
    </source>
</evidence>
<proteinExistence type="predicted"/>
<evidence type="ECO:0000313" key="6">
    <source>
        <dbReference type="EMBL" id="AXR06097.1"/>
    </source>
</evidence>
<keyword evidence="7" id="KW-1185">Reference proteome</keyword>
<dbReference type="SUPFAM" id="SSF48498">
    <property type="entry name" value="Tetracyclin repressor-like, C-terminal domain"/>
    <property type="match status" value="1"/>
</dbReference>